<dbReference type="Proteomes" id="UP000190328">
    <property type="component" value="Unassembled WGS sequence"/>
</dbReference>
<name>A0A1T4K8Q9_9ENTE</name>
<protein>
    <submittedName>
        <fullName evidence="2">Uncharacterized protein</fullName>
    </submittedName>
</protein>
<dbReference type="InterPro" id="IPR025134">
    <property type="entry name" value="DUF4059"/>
</dbReference>
<keyword evidence="1" id="KW-0472">Membrane</keyword>
<feature type="transmembrane region" description="Helical" evidence="1">
    <location>
        <begin position="44"/>
        <end position="70"/>
    </location>
</feature>
<evidence type="ECO:0000256" key="1">
    <source>
        <dbReference type="SAM" id="Phobius"/>
    </source>
</evidence>
<keyword evidence="1" id="KW-0812">Transmembrane</keyword>
<accession>A0A1T4K8Q9</accession>
<dbReference type="STRING" id="263852.SAMN02745116_00154"/>
<sequence>MEQLVDIYLQSLLIAILFEFVLTIIGLPFAALHKFKTMPTAKSYLTEMLLINILTSPILAFSILAFTFILKVRNLA</sequence>
<gene>
    <name evidence="2" type="ORF">SAMN02745116_00154</name>
</gene>
<dbReference type="AlphaFoldDB" id="A0A1T4K8Q9"/>
<organism evidence="2 3">
    <name type="scientific">Pilibacter termitis</name>
    <dbReference type="NCBI Taxonomy" id="263852"/>
    <lineage>
        <taxon>Bacteria</taxon>
        <taxon>Bacillati</taxon>
        <taxon>Bacillota</taxon>
        <taxon>Bacilli</taxon>
        <taxon>Lactobacillales</taxon>
        <taxon>Enterococcaceae</taxon>
        <taxon>Pilibacter</taxon>
    </lineage>
</organism>
<dbReference type="EMBL" id="FUXI01000001">
    <property type="protein sequence ID" value="SJZ38715.1"/>
    <property type="molecule type" value="Genomic_DNA"/>
</dbReference>
<dbReference type="RefSeq" id="WP_078806119.1">
    <property type="nucleotide sequence ID" value="NZ_FUXI01000001.1"/>
</dbReference>
<evidence type="ECO:0000313" key="2">
    <source>
        <dbReference type="EMBL" id="SJZ38715.1"/>
    </source>
</evidence>
<evidence type="ECO:0000313" key="3">
    <source>
        <dbReference type="Proteomes" id="UP000190328"/>
    </source>
</evidence>
<keyword evidence="1" id="KW-1133">Transmembrane helix</keyword>
<dbReference type="Pfam" id="PF13268">
    <property type="entry name" value="DUF4059"/>
    <property type="match status" value="1"/>
</dbReference>
<feature type="transmembrane region" description="Helical" evidence="1">
    <location>
        <begin position="12"/>
        <end position="32"/>
    </location>
</feature>
<reference evidence="2 3" key="1">
    <citation type="submission" date="2017-02" db="EMBL/GenBank/DDBJ databases">
        <authorList>
            <person name="Peterson S.W."/>
        </authorList>
    </citation>
    <scope>NUCLEOTIDE SEQUENCE [LARGE SCALE GENOMIC DNA]</scope>
    <source>
        <strain evidence="2 3">ATCC BAA-1030</strain>
    </source>
</reference>
<proteinExistence type="predicted"/>
<keyword evidence="3" id="KW-1185">Reference proteome</keyword>